<protein>
    <submittedName>
        <fullName evidence="2">Uncharacterized protein</fullName>
    </submittedName>
</protein>
<gene>
    <name evidence="2" type="ORF">Purlil1_801</name>
</gene>
<dbReference type="Proteomes" id="UP001287286">
    <property type="component" value="Unassembled WGS sequence"/>
</dbReference>
<sequence>MPPKGTKGAPKGSSWENPVLLQDLALALYETASKAGCFSAATKMEIEAFMKQQGHPTTWEAVRCLVISSIGRLTLPELLPPPVRAWLPGSRQGATHSESISCTCCPGLIPHSLFIFSSSSPAQAANAPASSQSSFVPYNFILQPTPSSSYPTSCTMGGRQIQKWDPAVHEDILIAIFQHVNLSTVDWSSIMGDMRSKGYTFTEGALRATHPLPCTPIHTHSPRTLQPPCPNYCHHPACTKSSPNMSGQPARGWNAATHEALLLCLIDEVKPGKALFTKVTEQMQARGYTYSYVAITQHVQKLRKNRDMSGLGKAAEGNGATPTKPAAKRGGAGGRGRKAVSKKDVREYSPVDDAEEQINLKREASEETFEVETPVKKQRVKRESTEDLVNEDYDAEDGET</sequence>
<proteinExistence type="predicted"/>
<reference evidence="2 3" key="1">
    <citation type="journal article" date="2024" name="Microbiol. Resour. Announc.">
        <title>Genome annotations for the ascomycete fungi Trichoderma harzianum, Trichoderma aggressivum, and Purpureocillium lilacinum.</title>
        <authorList>
            <person name="Beijen E.P.W."/>
            <person name="Ohm R.A."/>
        </authorList>
    </citation>
    <scope>NUCLEOTIDE SEQUENCE [LARGE SCALE GENOMIC DNA]</scope>
    <source>
        <strain evidence="2 3">CBS 150709</strain>
    </source>
</reference>
<feature type="compositionally biased region" description="Acidic residues" evidence="1">
    <location>
        <begin position="386"/>
        <end position="400"/>
    </location>
</feature>
<dbReference type="EMBL" id="JAWRVI010000002">
    <property type="protein sequence ID" value="KAK4095105.1"/>
    <property type="molecule type" value="Genomic_DNA"/>
</dbReference>
<evidence type="ECO:0000313" key="3">
    <source>
        <dbReference type="Proteomes" id="UP001287286"/>
    </source>
</evidence>
<organism evidence="2 3">
    <name type="scientific">Purpureocillium lilacinum</name>
    <name type="common">Paecilomyces lilacinus</name>
    <dbReference type="NCBI Taxonomy" id="33203"/>
    <lineage>
        <taxon>Eukaryota</taxon>
        <taxon>Fungi</taxon>
        <taxon>Dikarya</taxon>
        <taxon>Ascomycota</taxon>
        <taxon>Pezizomycotina</taxon>
        <taxon>Sordariomycetes</taxon>
        <taxon>Hypocreomycetidae</taxon>
        <taxon>Hypocreales</taxon>
        <taxon>Ophiocordycipitaceae</taxon>
        <taxon>Purpureocillium</taxon>
    </lineage>
</organism>
<feature type="region of interest" description="Disordered" evidence="1">
    <location>
        <begin position="303"/>
        <end position="400"/>
    </location>
</feature>
<evidence type="ECO:0000313" key="2">
    <source>
        <dbReference type="EMBL" id="KAK4095105.1"/>
    </source>
</evidence>
<evidence type="ECO:0000256" key="1">
    <source>
        <dbReference type="SAM" id="MobiDB-lite"/>
    </source>
</evidence>
<comment type="caution">
    <text evidence="2">The sequence shown here is derived from an EMBL/GenBank/DDBJ whole genome shotgun (WGS) entry which is preliminary data.</text>
</comment>
<accession>A0ABR0CG87</accession>
<keyword evidence="3" id="KW-1185">Reference proteome</keyword>
<name>A0ABR0CG87_PURLI</name>